<sequence length="171" mass="20015">MKSKKIVFIMRNINLLGGIEKITIHYINGLLEAGYNVDVINLFDEGNNNTVVDSRVTVHNIAALNKIVAPKSIGRKLFDFYDLTKKMQRKIALLYKNSDNIFVATNPTYGMYIPKRWRKNTIIQLHDSVVRAKKDFKLTFLFLKYFKKQYKNIVFFDKRKFKIGSARRNSN</sequence>
<proteinExistence type="predicted"/>
<evidence type="ECO:0000313" key="1">
    <source>
        <dbReference type="EMBL" id="TLG75236.1"/>
    </source>
</evidence>
<protein>
    <submittedName>
        <fullName evidence="1">Glycosyltransferase</fullName>
    </submittedName>
</protein>
<dbReference type="Gene3D" id="3.40.50.2000">
    <property type="entry name" value="Glycogen Phosphorylase B"/>
    <property type="match status" value="1"/>
</dbReference>
<dbReference type="SUPFAM" id="SSF53756">
    <property type="entry name" value="UDP-Glycosyltransferase/glycogen phosphorylase"/>
    <property type="match status" value="1"/>
</dbReference>
<keyword evidence="2" id="KW-1185">Reference proteome</keyword>
<dbReference type="GO" id="GO:0016740">
    <property type="term" value="F:transferase activity"/>
    <property type="evidence" value="ECO:0007669"/>
    <property type="project" value="UniProtKB-KW"/>
</dbReference>
<evidence type="ECO:0000313" key="2">
    <source>
        <dbReference type="Proteomes" id="UP000306912"/>
    </source>
</evidence>
<dbReference type="RefSeq" id="WP_138190457.1">
    <property type="nucleotide sequence ID" value="NZ_VBWP01000003.1"/>
</dbReference>
<keyword evidence="1" id="KW-0808">Transferase</keyword>
<comment type="caution">
    <text evidence="1">The sequence shown here is derived from an EMBL/GenBank/DDBJ whole genome shotgun (WGS) entry which is preliminary data.</text>
</comment>
<organism evidence="1 2">
    <name type="scientific">Culicoidibacter larvae</name>
    <dbReference type="NCBI Taxonomy" id="2579976"/>
    <lineage>
        <taxon>Bacteria</taxon>
        <taxon>Bacillati</taxon>
        <taxon>Bacillota</taxon>
        <taxon>Culicoidibacteria</taxon>
        <taxon>Culicoidibacterales</taxon>
        <taxon>Culicoidibacteraceae</taxon>
        <taxon>Culicoidibacter</taxon>
    </lineage>
</organism>
<dbReference type="EMBL" id="VBWP01000003">
    <property type="protein sequence ID" value="TLG75236.1"/>
    <property type="molecule type" value="Genomic_DNA"/>
</dbReference>
<dbReference type="InParanoid" id="A0A5R8QE38"/>
<dbReference type="Proteomes" id="UP000306912">
    <property type="component" value="Unassembled WGS sequence"/>
</dbReference>
<accession>A0A5R8QE38</accession>
<dbReference type="AlphaFoldDB" id="A0A5R8QE38"/>
<gene>
    <name evidence="1" type="ORF">FEZ08_04110</name>
</gene>
<reference evidence="1 2" key="1">
    <citation type="submission" date="2019-05" db="EMBL/GenBank/DDBJ databases">
        <title>Culicoidintestinum kansasii gen. nov., sp. nov. from the gastrointestinal tract of the biting midge, Culicoides sonorensis.</title>
        <authorList>
            <person name="Neupane S."/>
            <person name="Ghosh A."/>
            <person name="Gunther S."/>
            <person name="Martin K."/>
            <person name="Zurek L."/>
        </authorList>
    </citation>
    <scope>NUCLEOTIDE SEQUENCE [LARGE SCALE GENOMIC DNA]</scope>
    <source>
        <strain evidence="1 2">CS-1</strain>
    </source>
</reference>
<name>A0A5R8QE38_9FIRM</name>